<accession>A0A1F7YJL3</accession>
<evidence type="ECO:0000313" key="3">
    <source>
        <dbReference type="Proteomes" id="UP000178851"/>
    </source>
</evidence>
<organism evidence="2 3">
    <name type="scientific">Candidatus Woesebacteria bacterium RIFCSPHIGHO2_01_FULL_39_28</name>
    <dbReference type="NCBI Taxonomy" id="1802496"/>
    <lineage>
        <taxon>Bacteria</taxon>
        <taxon>Candidatus Woeseibacteriota</taxon>
    </lineage>
</organism>
<feature type="domain" description="Polymerase beta nucleotidyltransferase" evidence="1">
    <location>
        <begin position="9"/>
        <end position="73"/>
    </location>
</feature>
<sequence length="107" mass="12401">MSKYEKRLKQLVEILSEFKPEKIYTYGSWTKGSAKKDSDIDLALVVKTNSDTLELKREIAVKLFDEKYPYDLEPDIRVITKDVFNYRLSKGDPFVSNVAAGRLIYES</sequence>
<dbReference type="CDD" id="cd05403">
    <property type="entry name" value="NT_KNTase_like"/>
    <property type="match status" value="1"/>
</dbReference>
<dbReference type="AlphaFoldDB" id="A0A1F7YJL3"/>
<reference evidence="2 3" key="1">
    <citation type="journal article" date="2016" name="Nat. Commun.">
        <title>Thousands of microbial genomes shed light on interconnected biogeochemical processes in an aquifer system.</title>
        <authorList>
            <person name="Anantharaman K."/>
            <person name="Brown C.T."/>
            <person name="Hug L.A."/>
            <person name="Sharon I."/>
            <person name="Castelle C.J."/>
            <person name="Probst A.J."/>
            <person name="Thomas B.C."/>
            <person name="Singh A."/>
            <person name="Wilkins M.J."/>
            <person name="Karaoz U."/>
            <person name="Brodie E.L."/>
            <person name="Williams K.H."/>
            <person name="Hubbard S.S."/>
            <person name="Banfield J.F."/>
        </authorList>
    </citation>
    <scope>NUCLEOTIDE SEQUENCE [LARGE SCALE GENOMIC DNA]</scope>
</reference>
<gene>
    <name evidence="2" type="ORF">A2627_01920</name>
</gene>
<dbReference type="Proteomes" id="UP000178851">
    <property type="component" value="Unassembled WGS sequence"/>
</dbReference>
<evidence type="ECO:0000259" key="1">
    <source>
        <dbReference type="Pfam" id="PF18765"/>
    </source>
</evidence>
<dbReference type="EMBL" id="MGGI01000008">
    <property type="protein sequence ID" value="OGM27069.1"/>
    <property type="molecule type" value="Genomic_DNA"/>
</dbReference>
<evidence type="ECO:0000313" key="2">
    <source>
        <dbReference type="EMBL" id="OGM27069.1"/>
    </source>
</evidence>
<dbReference type="InterPro" id="IPR043519">
    <property type="entry name" value="NT_sf"/>
</dbReference>
<dbReference type="Gene3D" id="3.30.460.10">
    <property type="entry name" value="Beta Polymerase, domain 2"/>
    <property type="match status" value="1"/>
</dbReference>
<protein>
    <recommendedName>
        <fullName evidence="1">Polymerase beta nucleotidyltransferase domain-containing protein</fullName>
    </recommendedName>
</protein>
<comment type="caution">
    <text evidence="2">The sequence shown here is derived from an EMBL/GenBank/DDBJ whole genome shotgun (WGS) entry which is preliminary data.</text>
</comment>
<name>A0A1F7YJL3_9BACT</name>
<proteinExistence type="predicted"/>
<dbReference type="Pfam" id="PF18765">
    <property type="entry name" value="Polbeta"/>
    <property type="match status" value="1"/>
</dbReference>
<dbReference type="InterPro" id="IPR041633">
    <property type="entry name" value="Polbeta"/>
</dbReference>
<dbReference type="SUPFAM" id="SSF81301">
    <property type="entry name" value="Nucleotidyltransferase"/>
    <property type="match status" value="1"/>
</dbReference>